<dbReference type="RefSeq" id="WP_209334766.1">
    <property type="nucleotide sequence ID" value="NZ_JAGIYY010000002.1"/>
</dbReference>
<dbReference type="GO" id="GO:0005737">
    <property type="term" value="C:cytoplasm"/>
    <property type="evidence" value="ECO:0007669"/>
    <property type="project" value="UniProtKB-SubCell"/>
</dbReference>
<evidence type="ECO:0000256" key="9">
    <source>
        <dbReference type="ARBA" id="ARBA00022722"/>
    </source>
</evidence>
<evidence type="ECO:0000256" key="8">
    <source>
        <dbReference type="ARBA" id="ARBA00022490"/>
    </source>
</evidence>
<evidence type="ECO:0000259" key="17">
    <source>
        <dbReference type="PROSITE" id="PS51975"/>
    </source>
</evidence>
<dbReference type="Gene3D" id="3.30.420.10">
    <property type="entry name" value="Ribonuclease H-like superfamily/Ribonuclease H"/>
    <property type="match status" value="1"/>
</dbReference>
<feature type="binding site" evidence="14 15">
    <location>
        <position position="38"/>
    </location>
    <ligand>
        <name>a divalent metal cation</name>
        <dbReference type="ChEBI" id="CHEBI:60240"/>
    </ligand>
</feature>
<keyword evidence="19" id="KW-1185">Reference proteome</keyword>
<comment type="cofactor">
    <cofactor evidence="14 15">
        <name>Mn(2+)</name>
        <dbReference type="ChEBI" id="CHEBI:29035"/>
    </cofactor>
    <cofactor evidence="14 15">
        <name>Mg(2+)</name>
        <dbReference type="ChEBI" id="CHEBI:18420"/>
    </cofactor>
    <text evidence="14 15">Manganese or magnesium. Binds 1 divalent metal ion per monomer in the absence of substrate. May bind a second metal ion after substrate binding.</text>
</comment>
<evidence type="ECO:0000256" key="4">
    <source>
        <dbReference type="ARBA" id="ARBA00004496"/>
    </source>
</evidence>
<evidence type="ECO:0000256" key="13">
    <source>
        <dbReference type="ARBA" id="ARBA00023211"/>
    </source>
</evidence>
<dbReference type="NCBIfam" id="NF000595">
    <property type="entry name" value="PRK00015.1-3"/>
    <property type="match status" value="1"/>
</dbReference>
<comment type="similarity">
    <text evidence="5 14 16">Belongs to the RNase HII family.</text>
</comment>
<evidence type="ECO:0000256" key="5">
    <source>
        <dbReference type="ARBA" id="ARBA00007383"/>
    </source>
</evidence>
<dbReference type="Pfam" id="PF01351">
    <property type="entry name" value="RNase_HII"/>
    <property type="match status" value="1"/>
</dbReference>
<dbReference type="GO" id="GO:0032299">
    <property type="term" value="C:ribonuclease H2 complex"/>
    <property type="evidence" value="ECO:0007669"/>
    <property type="project" value="TreeGrafter"/>
</dbReference>
<comment type="function">
    <text evidence="3 14 16">Endonuclease that specifically degrades the RNA of RNA-DNA hybrids.</text>
</comment>
<dbReference type="PROSITE" id="PS51975">
    <property type="entry name" value="RNASE_H_2"/>
    <property type="match status" value="1"/>
</dbReference>
<evidence type="ECO:0000313" key="19">
    <source>
        <dbReference type="Proteomes" id="UP000666240"/>
    </source>
</evidence>
<evidence type="ECO:0000256" key="1">
    <source>
        <dbReference type="ARBA" id="ARBA00000077"/>
    </source>
</evidence>
<feature type="binding site" evidence="14 15">
    <location>
        <position position="130"/>
    </location>
    <ligand>
        <name>a divalent metal cation</name>
        <dbReference type="ChEBI" id="CHEBI:60240"/>
    </ligand>
</feature>
<accession>A0A8J7R6F1</accession>
<evidence type="ECO:0000256" key="12">
    <source>
        <dbReference type="ARBA" id="ARBA00022801"/>
    </source>
</evidence>
<dbReference type="HAMAP" id="MF_00052_B">
    <property type="entry name" value="RNase_HII_B"/>
    <property type="match status" value="1"/>
</dbReference>
<dbReference type="InterPro" id="IPR022898">
    <property type="entry name" value="RNase_HII"/>
</dbReference>
<dbReference type="GO" id="GO:0030145">
    <property type="term" value="F:manganese ion binding"/>
    <property type="evidence" value="ECO:0007669"/>
    <property type="project" value="UniProtKB-UniRule"/>
</dbReference>
<evidence type="ECO:0000256" key="2">
    <source>
        <dbReference type="ARBA" id="ARBA00001946"/>
    </source>
</evidence>
<feature type="domain" description="RNase H type-2" evidence="17">
    <location>
        <begin position="32"/>
        <end position="223"/>
    </location>
</feature>
<evidence type="ECO:0000256" key="11">
    <source>
        <dbReference type="ARBA" id="ARBA00022759"/>
    </source>
</evidence>
<keyword evidence="9 14" id="KW-0540">Nuclease</keyword>
<dbReference type="InterPro" id="IPR024567">
    <property type="entry name" value="RNase_HII/HIII_dom"/>
</dbReference>
<dbReference type="InterPro" id="IPR001352">
    <property type="entry name" value="RNase_HII/HIII"/>
</dbReference>
<keyword evidence="13 14" id="KW-0464">Manganese</keyword>
<dbReference type="GO" id="GO:0043137">
    <property type="term" value="P:DNA replication, removal of RNA primer"/>
    <property type="evidence" value="ECO:0007669"/>
    <property type="project" value="TreeGrafter"/>
</dbReference>
<protein>
    <recommendedName>
        <fullName evidence="7 14">Ribonuclease HII</fullName>
        <shortName evidence="14">RNase HII</shortName>
        <ecNumber evidence="6 14">3.1.26.4</ecNumber>
    </recommendedName>
</protein>
<keyword evidence="8 14" id="KW-0963">Cytoplasm</keyword>
<dbReference type="GO" id="GO:0006298">
    <property type="term" value="P:mismatch repair"/>
    <property type="evidence" value="ECO:0007669"/>
    <property type="project" value="TreeGrafter"/>
</dbReference>
<keyword evidence="10 14" id="KW-0479">Metal-binding</keyword>
<dbReference type="Proteomes" id="UP000666240">
    <property type="component" value="Unassembled WGS sequence"/>
</dbReference>
<dbReference type="InterPro" id="IPR012337">
    <property type="entry name" value="RNaseH-like_sf"/>
</dbReference>
<proteinExistence type="inferred from homology"/>
<reference evidence="18" key="1">
    <citation type="submission" date="2021-03" db="EMBL/GenBank/DDBJ databases">
        <title>Genome sequencing and assembly of Tianweitania sediminis.</title>
        <authorList>
            <person name="Chhetri G."/>
        </authorList>
    </citation>
    <scope>NUCLEOTIDE SEQUENCE</scope>
    <source>
        <strain evidence="18">Z8</strain>
    </source>
</reference>
<evidence type="ECO:0000256" key="14">
    <source>
        <dbReference type="HAMAP-Rule" id="MF_00052"/>
    </source>
</evidence>
<sequence length="242" mass="25897">MAPRNPDSPPLFEIVSTPDFAREKRAIKADQWPVAGADEAGRGPLAGPVVAAAVILDPKRIPKGLDDSKRLTSDQREALFIKILKTSLAVGVTSICAESVDEINILQASLTAMKRAVDGLVLQPKLVLVDGRDVPAGLPCSCEALIKGDQRSQSIAAASIVAKVMRDRMMTRCSAQHDRYGFDSHMGYATVRHRDAIGAHGPVARLHRMSFAPLKPDAGHRVQGDLVDAIAMEGDAPVRLIG</sequence>
<feature type="binding site" evidence="14 15">
    <location>
        <position position="39"/>
    </location>
    <ligand>
        <name>a divalent metal cation</name>
        <dbReference type="ChEBI" id="CHEBI:60240"/>
    </ligand>
</feature>
<gene>
    <name evidence="14" type="primary">rnhB</name>
    <name evidence="18" type="ORF">J5Y06_08815</name>
</gene>
<keyword evidence="11 14" id="KW-0255">Endonuclease</keyword>
<evidence type="ECO:0000256" key="16">
    <source>
        <dbReference type="RuleBase" id="RU003515"/>
    </source>
</evidence>
<dbReference type="PANTHER" id="PTHR10954:SF18">
    <property type="entry name" value="RIBONUCLEASE HII"/>
    <property type="match status" value="1"/>
</dbReference>
<dbReference type="AlphaFoldDB" id="A0A8J7R6F1"/>
<evidence type="ECO:0000256" key="10">
    <source>
        <dbReference type="ARBA" id="ARBA00022723"/>
    </source>
</evidence>
<organism evidence="18 19">
    <name type="scientific">Tianweitania sediminis</name>
    <dbReference type="NCBI Taxonomy" id="1502156"/>
    <lineage>
        <taxon>Bacteria</taxon>
        <taxon>Pseudomonadati</taxon>
        <taxon>Pseudomonadota</taxon>
        <taxon>Alphaproteobacteria</taxon>
        <taxon>Hyphomicrobiales</taxon>
        <taxon>Phyllobacteriaceae</taxon>
        <taxon>Tianweitania</taxon>
    </lineage>
</organism>
<dbReference type="EC" id="3.1.26.4" evidence="6 14"/>
<dbReference type="PANTHER" id="PTHR10954">
    <property type="entry name" value="RIBONUCLEASE H2 SUBUNIT A"/>
    <property type="match status" value="1"/>
</dbReference>
<dbReference type="EMBL" id="JAGIYY010000002">
    <property type="protein sequence ID" value="MBP0438747.1"/>
    <property type="molecule type" value="Genomic_DNA"/>
</dbReference>
<evidence type="ECO:0000256" key="6">
    <source>
        <dbReference type="ARBA" id="ARBA00012180"/>
    </source>
</evidence>
<evidence type="ECO:0000313" key="18">
    <source>
        <dbReference type="EMBL" id="MBP0438747.1"/>
    </source>
</evidence>
<name>A0A8J7R6F1_9HYPH</name>
<evidence type="ECO:0000256" key="3">
    <source>
        <dbReference type="ARBA" id="ARBA00004065"/>
    </source>
</evidence>
<comment type="cofactor">
    <cofactor evidence="2">
        <name>Mg(2+)</name>
        <dbReference type="ChEBI" id="CHEBI:18420"/>
    </cofactor>
</comment>
<dbReference type="InterPro" id="IPR036397">
    <property type="entry name" value="RNaseH_sf"/>
</dbReference>
<evidence type="ECO:0000256" key="7">
    <source>
        <dbReference type="ARBA" id="ARBA00019179"/>
    </source>
</evidence>
<dbReference type="GO" id="GO:0004523">
    <property type="term" value="F:RNA-DNA hybrid ribonuclease activity"/>
    <property type="evidence" value="ECO:0007669"/>
    <property type="project" value="UniProtKB-UniRule"/>
</dbReference>
<comment type="caution">
    <text evidence="18">The sequence shown here is derived from an EMBL/GenBank/DDBJ whole genome shotgun (WGS) entry which is preliminary data.</text>
</comment>
<comment type="subcellular location">
    <subcellularLocation>
        <location evidence="4 14">Cytoplasm</location>
    </subcellularLocation>
</comment>
<evidence type="ECO:0000256" key="15">
    <source>
        <dbReference type="PROSITE-ProRule" id="PRU01319"/>
    </source>
</evidence>
<dbReference type="CDD" id="cd07182">
    <property type="entry name" value="RNase_HII_bacteria_HII_like"/>
    <property type="match status" value="1"/>
</dbReference>
<comment type="catalytic activity">
    <reaction evidence="1 14 15 16">
        <text>Endonucleolytic cleavage to 5'-phosphomonoester.</text>
        <dbReference type="EC" id="3.1.26.4"/>
    </reaction>
</comment>
<keyword evidence="12 14" id="KW-0378">Hydrolase</keyword>
<dbReference type="GO" id="GO:0003723">
    <property type="term" value="F:RNA binding"/>
    <property type="evidence" value="ECO:0007669"/>
    <property type="project" value="UniProtKB-UniRule"/>
</dbReference>
<dbReference type="SUPFAM" id="SSF53098">
    <property type="entry name" value="Ribonuclease H-like"/>
    <property type="match status" value="1"/>
</dbReference>